<keyword evidence="3" id="KW-1185">Reference proteome</keyword>
<protein>
    <recommendedName>
        <fullName evidence="1">DUF4371 domain-containing protein</fullName>
    </recommendedName>
</protein>
<organism evidence="2 3">
    <name type="scientific">Psylliodes chrysocephalus</name>
    <dbReference type="NCBI Taxonomy" id="3402493"/>
    <lineage>
        <taxon>Eukaryota</taxon>
        <taxon>Metazoa</taxon>
        <taxon>Ecdysozoa</taxon>
        <taxon>Arthropoda</taxon>
        <taxon>Hexapoda</taxon>
        <taxon>Insecta</taxon>
        <taxon>Pterygota</taxon>
        <taxon>Neoptera</taxon>
        <taxon>Endopterygota</taxon>
        <taxon>Coleoptera</taxon>
        <taxon>Polyphaga</taxon>
        <taxon>Cucujiformia</taxon>
        <taxon>Chrysomeloidea</taxon>
        <taxon>Chrysomelidae</taxon>
        <taxon>Galerucinae</taxon>
        <taxon>Alticini</taxon>
        <taxon>Psylliodes</taxon>
    </lineage>
</organism>
<dbReference type="Pfam" id="PF14291">
    <property type="entry name" value="DUF4371"/>
    <property type="match status" value="1"/>
</dbReference>
<dbReference type="OrthoDB" id="10023262at2759"/>
<gene>
    <name evidence="2" type="ORF">PSYICH_LOCUS3031</name>
</gene>
<dbReference type="EMBL" id="OV651824">
    <property type="protein sequence ID" value="CAH1101982.1"/>
    <property type="molecule type" value="Genomic_DNA"/>
</dbReference>
<accession>A0A9P0CEE2</accession>
<dbReference type="AlphaFoldDB" id="A0A9P0CEE2"/>
<dbReference type="PANTHER" id="PTHR46289">
    <property type="entry name" value="52 KDA REPRESSOR OF THE INHIBITOR OF THE PROTEIN KINASE-LIKE PROTEIN-RELATED"/>
    <property type="match status" value="1"/>
</dbReference>
<evidence type="ECO:0000313" key="2">
    <source>
        <dbReference type="EMBL" id="CAH1101982.1"/>
    </source>
</evidence>
<name>A0A9P0CEE2_9CUCU</name>
<feature type="domain" description="DUF4371" evidence="1">
    <location>
        <begin position="38"/>
        <end position="198"/>
    </location>
</feature>
<dbReference type="Proteomes" id="UP001153636">
    <property type="component" value="Chromosome 12"/>
</dbReference>
<dbReference type="InterPro" id="IPR052958">
    <property type="entry name" value="IFN-induced_PKR_regulator"/>
</dbReference>
<dbReference type="SUPFAM" id="SSF53098">
    <property type="entry name" value="Ribonuclease H-like"/>
    <property type="match status" value="1"/>
</dbReference>
<evidence type="ECO:0000259" key="1">
    <source>
        <dbReference type="Pfam" id="PF14291"/>
    </source>
</evidence>
<sequence>MEAARSFLAEMPVDVQMNKYTQESLEKNRKIIRSIISCIAFCGSHDLALRGTNYGDGILEGLYKMRIDAGDTTLKNHLECGKKNASYRSVDIQNQIISICGDVIKADIIKNVKKSEAYSILADETADISGKEQLSVGIRYFDEETSNIEEVFLGFAELTALDAKSIATAINEFLTIEDLDPDKCVGLGFDDCSTMSGKEGGVQASFRKKYIKALFFHCSSHKLNLVINDLNALPDIRNTVGTIKDIITFFRESVLRKLIPNITKLCETRWSEKYKSIRVFKDNFCAIMEALETLSRDGNNATRKHAYQLHAAASKVSFFFFSVVLIAKYSPLLEPTVNVLQSVSLDAVQASQHIGRILKLIKNHRENPDKVTEEIFKDTAAIAEKIGLAAEDIKSILSIPRTAERQQHRSNLPAKSPLEFWRRSITIPYLDSFINSLEIRFSEENRPSFTLTKLHPA</sequence>
<proteinExistence type="predicted"/>
<evidence type="ECO:0000313" key="3">
    <source>
        <dbReference type="Proteomes" id="UP001153636"/>
    </source>
</evidence>
<dbReference type="InterPro" id="IPR025398">
    <property type="entry name" value="DUF4371"/>
</dbReference>
<dbReference type="InterPro" id="IPR012337">
    <property type="entry name" value="RNaseH-like_sf"/>
</dbReference>
<reference evidence="2" key="1">
    <citation type="submission" date="2022-01" db="EMBL/GenBank/DDBJ databases">
        <authorList>
            <person name="King R."/>
        </authorList>
    </citation>
    <scope>NUCLEOTIDE SEQUENCE</scope>
</reference>
<dbReference type="PANTHER" id="PTHR46289:SF14">
    <property type="entry name" value="DUF4371 DOMAIN-CONTAINING PROTEIN"/>
    <property type="match status" value="1"/>
</dbReference>